<feature type="region of interest" description="Disordered" evidence="1">
    <location>
        <begin position="68"/>
        <end position="104"/>
    </location>
</feature>
<keyword evidence="3" id="KW-1185">Reference proteome</keyword>
<reference evidence="3" key="1">
    <citation type="journal article" date="2014" name="Genome Announc.">
        <title>Draft genome sequence of the formaldehyde-resistant fungus Byssochlamys spectabilis No. 5 (anamorph Paecilomyces variotii No. 5) (NBRC109023).</title>
        <authorList>
            <person name="Oka T."/>
            <person name="Ekino K."/>
            <person name="Fukuda K."/>
            <person name="Nomura Y."/>
        </authorList>
    </citation>
    <scope>NUCLEOTIDE SEQUENCE [LARGE SCALE GENOMIC DNA]</scope>
    <source>
        <strain evidence="3">No. 5 / NBRC 109023</strain>
    </source>
</reference>
<dbReference type="EMBL" id="BAUL01000386">
    <property type="protein sequence ID" value="GAE00203.1"/>
    <property type="molecule type" value="Genomic_DNA"/>
</dbReference>
<feature type="compositionally biased region" description="Low complexity" evidence="1">
    <location>
        <begin position="87"/>
        <end position="98"/>
    </location>
</feature>
<evidence type="ECO:0000313" key="2">
    <source>
        <dbReference type="EMBL" id="GAE00203.1"/>
    </source>
</evidence>
<feature type="non-terminal residue" evidence="2">
    <location>
        <position position="279"/>
    </location>
</feature>
<comment type="caution">
    <text evidence="2">The sequence shown here is derived from an EMBL/GenBank/DDBJ whole genome shotgun (WGS) entry which is preliminary data.</text>
</comment>
<dbReference type="OrthoDB" id="4312532at2759"/>
<dbReference type="HOGENOM" id="CLU_999453_0_0_1"/>
<dbReference type="AlphaFoldDB" id="V5GGX7"/>
<proteinExistence type="predicted"/>
<organism evidence="2 3">
    <name type="scientific">Byssochlamys spectabilis (strain No. 5 / NBRC 109023)</name>
    <name type="common">Paecilomyces variotii</name>
    <dbReference type="NCBI Taxonomy" id="1356009"/>
    <lineage>
        <taxon>Eukaryota</taxon>
        <taxon>Fungi</taxon>
        <taxon>Dikarya</taxon>
        <taxon>Ascomycota</taxon>
        <taxon>Pezizomycotina</taxon>
        <taxon>Eurotiomycetes</taxon>
        <taxon>Eurotiomycetidae</taxon>
        <taxon>Eurotiales</taxon>
        <taxon>Thermoascaceae</taxon>
        <taxon>Paecilomyces</taxon>
    </lineage>
</organism>
<accession>V5GGX7</accession>
<gene>
    <name evidence="2" type="ORF">PVAR5_8941</name>
</gene>
<name>V5GGX7_BYSSN</name>
<evidence type="ECO:0000313" key="3">
    <source>
        <dbReference type="Proteomes" id="UP000018001"/>
    </source>
</evidence>
<evidence type="ECO:0000256" key="1">
    <source>
        <dbReference type="SAM" id="MobiDB-lite"/>
    </source>
</evidence>
<protein>
    <submittedName>
        <fullName evidence="2">Uncharacterized protein</fullName>
    </submittedName>
</protein>
<dbReference type="InParanoid" id="V5GGX7"/>
<sequence>MIMTKQEIEVNLQAVDVVCQKTEDTTRELSSSDKLDTETRERLAEIQRDVRILQLAASDIHRRINEIVERAPPGSFDPPKPEDNKRTPPTTHSTRTGTAEQTPDSISDAQFNQARNLPVIDPLQIEFPPYFDDKWILDDLSQFEEWHSRVEKALKSRKLADLINEEIPRPSQDDIQAYQRWRAASLRVTSWLMDQLGLAILEKATIFPATFAGEFMVAFRTKALGSKININARIWHTVMNMKRSQFDSMEQYVKEWQRRILQFEQQDLLLGATLQLIEN</sequence>
<dbReference type="Proteomes" id="UP000018001">
    <property type="component" value="Unassembled WGS sequence"/>
</dbReference>